<keyword evidence="2" id="KW-1185">Reference proteome</keyword>
<protein>
    <submittedName>
        <fullName evidence="1">Uncharacterized protein</fullName>
    </submittedName>
</protein>
<accession>A0ACB8DJX7</accession>
<evidence type="ECO:0000313" key="2">
    <source>
        <dbReference type="Proteomes" id="UP000821865"/>
    </source>
</evidence>
<sequence>MRKRVCIAKELGLTPSTLNTIVARRNEIEENARNFAGGCKQARGSEHTQFDEAVFKWFKQARAAGVNFGGTILREKAVEIADKLGIESFCASNGWIDRFKKRHGICYRTVNGEAASVDMATVDTWKDTVTARADGTEKAVGGEAFADFDELCTAMQTVGDGIAYSDYISIDDAVVTSEVLSVDEIVAERADVCSSEDEVEEEGEREQLRDPTSSSAVTALDLLRKYVQNGPRGDEGSDLEPPTCDVEKLSLETPEHTPLSSSLEAEQRLLREMGWKEEASDDDAYAPLTEDELREFQYLTKMVGTGSILPACRRECSNRHA</sequence>
<dbReference type="EMBL" id="CM023480">
    <property type="protein sequence ID" value="KAH7971175.1"/>
    <property type="molecule type" value="Genomic_DNA"/>
</dbReference>
<reference evidence="1" key="1">
    <citation type="submission" date="2020-05" db="EMBL/GenBank/DDBJ databases">
        <title>Large-scale comparative analyses of tick genomes elucidate their genetic diversity and vector capacities.</title>
        <authorList>
            <person name="Jia N."/>
            <person name="Wang J."/>
            <person name="Shi W."/>
            <person name="Du L."/>
            <person name="Sun Y."/>
            <person name="Zhan W."/>
            <person name="Jiang J."/>
            <person name="Wang Q."/>
            <person name="Zhang B."/>
            <person name="Ji P."/>
            <person name="Sakyi L.B."/>
            <person name="Cui X."/>
            <person name="Yuan T."/>
            <person name="Jiang B."/>
            <person name="Yang W."/>
            <person name="Lam T.T.-Y."/>
            <person name="Chang Q."/>
            <person name="Ding S."/>
            <person name="Wang X."/>
            <person name="Zhu J."/>
            <person name="Ruan X."/>
            <person name="Zhao L."/>
            <person name="Wei J."/>
            <person name="Que T."/>
            <person name="Du C."/>
            <person name="Cheng J."/>
            <person name="Dai P."/>
            <person name="Han X."/>
            <person name="Huang E."/>
            <person name="Gao Y."/>
            <person name="Liu J."/>
            <person name="Shao H."/>
            <person name="Ye R."/>
            <person name="Li L."/>
            <person name="Wei W."/>
            <person name="Wang X."/>
            <person name="Wang C."/>
            <person name="Yang T."/>
            <person name="Huo Q."/>
            <person name="Li W."/>
            <person name="Guo W."/>
            <person name="Chen H."/>
            <person name="Zhou L."/>
            <person name="Ni X."/>
            <person name="Tian J."/>
            <person name="Zhou Y."/>
            <person name="Sheng Y."/>
            <person name="Liu T."/>
            <person name="Pan Y."/>
            <person name="Xia L."/>
            <person name="Li J."/>
            <person name="Zhao F."/>
            <person name="Cao W."/>
        </authorList>
    </citation>
    <scope>NUCLEOTIDE SEQUENCE</scope>
    <source>
        <strain evidence="1">Dsil-2018</strain>
    </source>
</reference>
<proteinExistence type="predicted"/>
<dbReference type="Proteomes" id="UP000821865">
    <property type="component" value="Chromosome 11"/>
</dbReference>
<gene>
    <name evidence="1" type="ORF">HPB49_019959</name>
</gene>
<comment type="caution">
    <text evidence="1">The sequence shown here is derived from an EMBL/GenBank/DDBJ whole genome shotgun (WGS) entry which is preliminary data.</text>
</comment>
<evidence type="ECO:0000313" key="1">
    <source>
        <dbReference type="EMBL" id="KAH7971175.1"/>
    </source>
</evidence>
<name>A0ACB8DJX7_DERSI</name>
<organism evidence="1 2">
    <name type="scientific">Dermacentor silvarum</name>
    <name type="common">Tick</name>
    <dbReference type="NCBI Taxonomy" id="543639"/>
    <lineage>
        <taxon>Eukaryota</taxon>
        <taxon>Metazoa</taxon>
        <taxon>Ecdysozoa</taxon>
        <taxon>Arthropoda</taxon>
        <taxon>Chelicerata</taxon>
        <taxon>Arachnida</taxon>
        <taxon>Acari</taxon>
        <taxon>Parasitiformes</taxon>
        <taxon>Ixodida</taxon>
        <taxon>Ixodoidea</taxon>
        <taxon>Ixodidae</taxon>
        <taxon>Rhipicephalinae</taxon>
        <taxon>Dermacentor</taxon>
    </lineage>
</organism>